<dbReference type="GO" id="GO:0005789">
    <property type="term" value="C:endoplasmic reticulum membrane"/>
    <property type="evidence" value="ECO:0007669"/>
    <property type="project" value="TreeGrafter"/>
</dbReference>
<accession>A0AA88RC47</accession>
<sequence length="114" mass="12078">MGIAVPLFLDDREYSIPMATTDRCLVASTNSGCKAILFKDDMTRALISSSLIGNRLTGPIPKEFGNITTLGNLFDNGRVVQASDLNGPIPSGIALLTKLTDLSVLNGVLDPTVQ</sequence>
<gene>
    <name evidence="1" type="ORF">RJ640_011820</name>
</gene>
<dbReference type="InterPro" id="IPR009029">
    <property type="entry name" value="HMG_CoA_Rdtase_sub-bd_dom_sf"/>
</dbReference>
<proteinExistence type="predicted"/>
<dbReference type="Proteomes" id="UP001187471">
    <property type="component" value="Unassembled WGS sequence"/>
</dbReference>
<dbReference type="GO" id="GO:0004420">
    <property type="term" value="F:hydroxymethylglutaryl-CoA reductase (NADPH) activity"/>
    <property type="evidence" value="ECO:0007669"/>
    <property type="project" value="InterPro"/>
</dbReference>
<dbReference type="EMBL" id="JAVXUO010001765">
    <property type="protein sequence ID" value="KAK2979371.1"/>
    <property type="molecule type" value="Genomic_DNA"/>
</dbReference>
<dbReference type="AlphaFoldDB" id="A0AA88RC47"/>
<dbReference type="Gene3D" id="3.90.770.10">
    <property type="entry name" value="3-hydroxy-3-methylglutaryl-coenzyme A Reductase, Chain A, domain 2"/>
    <property type="match status" value="1"/>
</dbReference>
<feature type="non-terminal residue" evidence="1">
    <location>
        <position position="1"/>
    </location>
</feature>
<dbReference type="SUPFAM" id="SSF56542">
    <property type="entry name" value="Substrate-binding domain of HMG-CoA reductase"/>
    <property type="match status" value="1"/>
</dbReference>
<dbReference type="GO" id="GO:0005778">
    <property type="term" value="C:peroxisomal membrane"/>
    <property type="evidence" value="ECO:0007669"/>
    <property type="project" value="TreeGrafter"/>
</dbReference>
<dbReference type="PANTHER" id="PTHR10572:SF24">
    <property type="entry name" value="3-HYDROXY-3-METHYLGLUTARYL-COENZYME A REDUCTASE"/>
    <property type="match status" value="1"/>
</dbReference>
<dbReference type="GO" id="GO:0016126">
    <property type="term" value="P:sterol biosynthetic process"/>
    <property type="evidence" value="ECO:0007669"/>
    <property type="project" value="TreeGrafter"/>
</dbReference>
<dbReference type="InterPro" id="IPR002202">
    <property type="entry name" value="HMG_CoA_Rdtase"/>
</dbReference>
<name>A0AA88RC47_9ASTE</name>
<dbReference type="PROSITE" id="PS50065">
    <property type="entry name" value="HMG_COA_REDUCTASE_4"/>
    <property type="match status" value="1"/>
</dbReference>
<evidence type="ECO:0000313" key="1">
    <source>
        <dbReference type="EMBL" id="KAK2979371.1"/>
    </source>
</evidence>
<dbReference type="InterPro" id="IPR023074">
    <property type="entry name" value="HMG_CoA_Rdtase_cat_sf"/>
</dbReference>
<comment type="caution">
    <text evidence="1">The sequence shown here is derived from an EMBL/GenBank/DDBJ whole genome shotgun (WGS) entry which is preliminary data.</text>
</comment>
<dbReference type="Pfam" id="PF00368">
    <property type="entry name" value="HMG-CoA_red"/>
    <property type="match status" value="1"/>
</dbReference>
<organism evidence="1 2">
    <name type="scientific">Escallonia rubra</name>
    <dbReference type="NCBI Taxonomy" id="112253"/>
    <lineage>
        <taxon>Eukaryota</taxon>
        <taxon>Viridiplantae</taxon>
        <taxon>Streptophyta</taxon>
        <taxon>Embryophyta</taxon>
        <taxon>Tracheophyta</taxon>
        <taxon>Spermatophyta</taxon>
        <taxon>Magnoliopsida</taxon>
        <taxon>eudicotyledons</taxon>
        <taxon>Gunneridae</taxon>
        <taxon>Pentapetalae</taxon>
        <taxon>asterids</taxon>
        <taxon>campanulids</taxon>
        <taxon>Escalloniales</taxon>
        <taxon>Escalloniaceae</taxon>
        <taxon>Escallonia</taxon>
    </lineage>
</organism>
<dbReference type="GO" id="GO:0008299">
    <property type="term" value="P:isoprenoid biosynthetic process"/>
    <property type="evidence" value="ECO:0007669"/>
    <property type="project" value="TreeGrafter"/>
</dbReference>
<dbReference type="GO" id="GO:0015936">
    <property type="term" value="P:coenzyme A metabolic process"/>
    <property type="evidence" value="ECO:0007669"/>
    <property type="project" value="InterPro"/>
</dbReference>
<dbReference type="PANTHER" id="PTHR10572">
    <property type="entry name" value="3-HYDROXY-3-METHYLGLUTARYL-COENZYME A REDUCTASE"/>
    <property type="match status" value="1"/>
</dbReference>
<evidence type="ECO:0000313" key="2">
    <source>
        <dbReference type="Proteomes" id="UP001187471"/>
    </source>
</evidence>
<reference evidence="1" key="1">
    <citation type="submission" date="2022-12" db="EMBL/GenBank/DDBJ databases">
        <title>Draft genome assemblies for two species of Escallonia (Escalloniales).</title>
        <authorList>
            <person name="Chanderbali A."/>
            <person name="Dervinis C."/>
            <person name="Anghel I."/>
            <person name="Soltis D."/>
            <person name="Soltis P."/>
            <person name="Zapata F."/>
        </authorList>
    </citation>
    <scope>NUCLEOTIDE SEQUENCE</scope>
    <source>
        <strain evidence="1">UCBG92.1500</strain>
        <tissue evidence="1">Leaf</tissue>
    </source>
</reference>
<protein>
    <submittedName>
        <fullName evidence="1">Uncharacterized protein</fullName>
    </submittedName>
</protein>
<keyword evidence="2" id="KW-1185">Reference proteome</keyword>